<sequence length="289" mass="33718">MDLQRNAHVGLDPNTIQELETLRGKLWSLQETFAAQIAYLKEPKYPFTWPDLLNKFNMLTAKFASLSDDFYGYIETGSNATLPKLMLHPFIPTTTEQETNISSVLLRTKLIPDIERLELETQAAVARELSSHTTDHHHHHHHHHNNNNINNNNDTNNNNNGAEDDEQLIRSHYEQWTSHKQRHDRIAVDAANFVADLVNDYREDFLLRIEDQEAQEKEENEDEEDRDRAEDKAKPEEQEEGDEAWEKMGFPNKETWRRWKLECLVNLYSSGKDEVPGSDLKKMATRPAY</sequence>
<gene>
    <name evidence="2" type="ORF">BCR43DRAFT_487080</name>
</gene>
<keyword evidence="3" id="KW-1185">Reference proteome</keyword>
<dbReference type="OrthoDB" id="5568181at2759"/>
<evidence type="ECO:0000313" key="3">
    <source>
        <dbReference type="Proteomes" id="UP000242180"/>
    </source>
</evidence>
<feature type="compositionally biased region" description="Basic and acidic residues" evidence="1">
    <location>
        <begin position="271"/>
        <end position="282"/>
    </location>
</feature>
<feature type="compositionally biased region" description="Basic residues" evidence="1">
    <location>
        <begin position="135"/>
        <end position="145"/>
    </location>
</feature>
<reference evidence="2 3" key="1">
    <citation type="submission" date="2016-07" db="EMBL/GenBank/DDBJ databases">
        <title>Pervasive Adenine N6-methylation of Active Genes in Fungi.</title>
        <authorList>
            <consortium name="DOE Joint Genome Institute"/>
            <person name="Mondo S.J."/>
            <person name="Dannebaum R.O."/>
            <person name="Kuo R.C."/>
            <person name="Labutti K."/>
            <person name="Haridas S."/>
            <person name="Kuo A."/>
            <person name="Salamov A."/>
            <person name="Ahrendt S.R."/>
            <person name="Lipzen A."/>
            <person name="Sullivan W."/>
            <person name="Andreopoulos W.B."/>
            <person name="Clum A."/>
            <person name="Lindquist E."/>
            <person name="Daum C."/>
            <person name="Ramamoorthy G.K."/>
            <person name="Gryganskyi A."/>
            <person name="Culley D."/>
            <person name="Magnuson J.K."/>
            <person name="James T.Y."/>
            <person name="O'Malley M.A."/>
            <person name="Stajich J.E."/>
            <person name="Spatafora J.W."/>
            <person name="Visel A."/>
            <person name="Grigoriev I.V."/>
        </authorList>
    </citation>
    <scope>NUCLEOTIDE SEQUENCE [LARGE SCALE GENOMIC DNA]</scope>
    <source>
        <strain evidence="2 3">NRRL 2496</strain>
    </source>
</reference>
<dbReference type="Gene3D" id="1.20.58.1710">
    <property type="match status" value="1"/>
</dbReference>
<dbReference type="EMBL" id="MCGN01000002">
    <property type="protein sequence ID" value="ORZ01531.1"/>
    <property type="molecule type" value="Genomic_DNA"/>
</dbReference>
<dbReference type="AlphaFoldDB" id="A0A1X2HQB0"/>
<name>A0A1X2HQB0_SYNRA</name>
<feature type="region of interest" description="Disordered" evidence="1">
    <location>
        <begin position="128"/>
        <end position="163"/>
    </location>
</feature>
<comment type="caution">
    <text evidence="2">The sequence shown here is derived from an EMBL/GenBank/DDBJ whole genome shotgun (WGS) entry which is preliminary data.</text>
</comment>
<protein>
    <recommendedName>
        <fullName evidence="4">Mediator complex subunit 8</fullName>
    </recommendedName>
</protein>
<feature type="region of interest" description="Disordered" evidence="1">
    <location>
        <begin position="212"/>
        <end position="249"/>
    </location>
</feature>
<proteinExistence type="predicted"/>
<feature type="region of interest" description="Disordered" evidence="1">
    <location>
        <begin position="270"/>
        <end position="289"/>
    </location>
</feature>
<accession>A0A1X2HQB0</accession>
<dbReference type="Proteomes" id="UP000242180">
    <property type="component" value="Unassembled WGS sequence"/>
</dbReference>
<dbReference type="OMA" id="MEEEQEW"/>
<evidence type="ECO:0008006" key="4">
    <source>
        <dbReference type="Google" id="ProtNLM"/>
    </source>
</evidence>
<organism evidence="2 3">
    <name type="scientific">Syncephalastrum racemosum</name>
    <name type="common">Filamentous fungus</name>
    <dbReference type="NCBI Taxonomy" id="13706"/>
    <lineage>
        <taxon>Eukaryota</taxon>
        <taxon>Fungi</taxon>
        <taxon>Fungi incertae sedis</taxon>
        <taxon>Mucoromycota</taxon>
        <taxon>Mucoromycotina</taxon>
        <taxon>Mucoromycetes</taxon>
        <taxon>Mucorales</taxon>
        <taxon>Syncephalastraceae</taxon>
        <taxon>Syncephalastrum</taxon>
    </lineage>
</organism>
<evidence type="ECO:0000256" key="1">
    <source>
        <dbReference type="SAM" id="MobiDB-lite"/>
    </source>
</evidence>
<feature type="compositionally biased region" description="Low complexity" evidence="1">
    <location>
        <begin position="146"/>
        <end position="160"/>
    </location>
</feature>
<dbReference type="InParanoid" id="A0A1X2HQB0"/>
<evidence type="ECO:0000313" key="2">
    <source>
        <dbReference type="EMBL" id="ORZ01531.1"/>
    </source>
</evidence>
<feature type="compositionally biased region" description="Basic and acidic residues" evidence="1">
    <location>
        <begin position="226"/>
        <end position="236"/>
    </location>
</feature>